<organism evidence="6 7">
    <name type="scientific">Methanobacterium alkalithermotolerans</name>
    <dbReference type="NCBI Taxonomy" id="2731220"/>
    <lineage>
        <taxon>Archaea</taxon>
        <taxon>Methanobacteriati</taxon>
        <taxon>Methanobacteriota</taxon>
        <taxon>Methanomada group</taxon>
        <taxon>Methanobacteria</taxon>
        <taxon>Methanobacteriales</taxon>
        <taxon>Methanobacteriaceae</taxon>
        <taxon>Methanobacterium</taxon>
    </lineage>
</organism>
<keyword evidence="3" id="KW-0862">Zinc</keyword>
<dbReference type="Gene3D" id="1.25.40.880">
    <property type="entry name" value="Alkyl sulfatase, dimerisation domain"/>
    <property type="match status" value="1"/>
</dbReference>
<feature type="domain" description="Metallo-beta-lactamase" evidence="5">
    <location>
        <begin position="111"/>
        <end position="335"/>
    </location>
</feature>
<evidence type="ECO:0000256" key="4">
    <source>
        <dbReference type="ARBA" id="ARBA00033751"/>
    </source>
</evidence>
<dbReference type="Pfam" id="PF14863">
    <property type="entry name" value="Alkyl_sulf_dimr"/>
    <property type="match status" value="1"/>
</dbReference>
<dbReference type="Pfam" id="PF14864">
    <property type="entry name" value="Alkyl_sulf_C"/>
    <property type="match status" value="1"/>
</dbReference>
<protein>
    <submittedName>
        <fullName evidence="6">MBL fold metallo-hydrolase</fullName>
    </submittedName>
</protein>
<dbReference type="GO" id="GO:0046983">
    <property type="term" value="F:protein dimerization activity"/>
    <property type="evidence" value="ECO:0007669"/>
    <property type="project" value="InterPro"/>
</dbReference>
<name>A0A8T8K5Q2_9EURY</name>
<dbReference type="CDD" id="cd07710">
    <property type="entry name" value="arylsulfatase_Sdsa1-like_MBL-fold"/>
    <property type="match status" value="1"/>
</dbReference>
<dbReference type="InterPro" id="IPR044097">
    <property type="entry name" value="Bds1/SdsA1_MBL-fold"/>
</dbReference>
<dbReference type="GeneID" id="64819288"/>
<keyword evidence="2" id="KW-0378">Hydrolase</keyword>
<comment type="similarity">
    <text evidence="4">Belongs to the metallo-beta-lactamase superfamily. Type III sulfatase family.</text>
</comment>
<dbReference type="InterPro" id="IPR036866">
    <property type="entry name" value="RibonucZ/Hydroxyglut_hydro"/>
</dbReference>
<evidence type="ECO:0000259" key="5">
    <source>
        <dbReference type="SMART" id="SM00849"/>
    </source>
</evidence>
<dbReference type="OrthoDB" id="114684at2157"/>
<dbReference type="InterPro" id="IPR052195">
    <property type="entry name" value="Bact_Alkyl/Aryl-Sulfatase"/>
</dbReference>
<dbReference type="Proteomes" id="UP000681041">
    <property type="component" value="Chromosome"/>
</dbReference>
<keyword evidence="7" id="KW-1185">Reference proteome</keyword>
<gene>
    <name evidence="6" type="ORF">HYG87_00950</name>
</gene>
<dbReference type="PANTHER" id="PTHR43223:SF1">
    <property type="entry name" value="ALKYL_ARYL-SULFATASE BDS1"/>
    <property type="match status" value="1"/>
</dbReference>
<dbReference type="InterPro" id="IPR029229">
    <property type="entry name" value="Alkyl_sulf_C"/>
</dbReference>
<dbReference type="InterPro" id="IPR029228">
    <property type="entry name" value="Alkyl_sulf_dimr"/>
</dbReference>
<dbReference type="InterPro" id="IPR001279">
    <property type="entry name" value="Metallo-B-lactamas"/>
</dbReference>
<dbReference type="EMBL" id="CP058560">
    <property type="protein sequence ID" value="QUH22430.1"/>
    <property type="molecule type" value="Genomic_DNA"/>
</dbReference>
<dbReference type="KEGG" id="meme:HYG87_00950"/>
<dbReference type="Gene3D" id="3.60.15.30">
    <property type="entry name" value="Metallo-beta-lactamase domain"/>
    <property type="match status" value="1"/>
</dbReference>
<dbReference type="GO" id="GO:0046872">
    <property type="term" value="F:metal ion binding"/>
    <property type="evidence" value="ECO:0007669"/>
    <property type="project" value="UniProtKB-KW"/>
</dbReference>
<dbReference type="InterPro" id="IPR036527">
    <property type="entry name" value="SCP2_sterol-bd_dom_sf"/>
</dbReference>
<dbReference type="GO" id="GO:0018741">
    <property type="term" value="F:linear primary-alkylsulfatase activity"/>
    <property type="evidence" value="ECO:0007669"/>
    <property type="project" value="InterPro"/>
</dbReference>
<dbReference type="PANTHER" id="PTHR43223">
    <property type="entry name" value="ALKYL/ARYL-SULFATASE"/>
    <property type="match status" value="1"/>
</dbReference>
<evidence type="ECO:0000256" key="1">
    <source>
        <dbReference type="ARBA" id="ARBA00022723"/>
    </source>
</evidence>
<dbReference type="AlphaFoldDB" id="A0A8T8K5Q2"/>
<evidence type="ECO:0000313" key="6">
    <source>
        <dbReference type="EMBL" id="QUH22430.1"/>
    </source>
</evidence>
<sequence length="640" mass="72396">MVYEFNSSRKEASDFTKAANKEMISKLDFDDRRDYELVERGFIATWDEDTIKDEKGTVVWDFKRLDLFKEHEDVDAPASVNPSLWRQGKLLSRYGLFKVTDGIYQVRNFDLANMTAIRGETGWIIVDVLTCKETAAAALSMIRNYVEDLPVTGVYITHSHLDHFGGIHGVIENEQDVRSGKLPLIAPYNFTFETGAENVIAGPMMNRRSVYQGGNPLQYDEKGTIGAGLGVSVSTGEVGLIEPNHELEGLEHEEVTIDGVKFIFSEANDTEAVSESLFYVPKYKAICGAEVITRNQHNLLTPRGAQIRSSLKWAKVINRVIEKFGSEAETFFSTHHWPEFGNENVLKFLEQQRDIYFYLHNQTMRLINSGVTISELPYEFVITEELEKAWHTRGYYGHQWHNTKAIYQYYLGWYDGNPATYREVAPKVEGQNLVKLAGGIDQLIDKAAESFEDGEYLWTAQLLGKVVFACPENEKIRLLLADAFEQQGYQEESGIRRNMYLQGAKELRQNHVDADIFTISEELSAGLNPEQLLDFLGVRFDSSIDLPQLKINLNFTDVKEKRNLEITPNRVLINRSGFNTGSTVTLEGSKLILLAALTGFHSVEDLESEGALKIHGDKNTINQLQSALLTFEIDIPIVTP</sequence>
<proteinExistence type="inferred from homology"/>
<evidence type="ECO:0000256" key="2">
    <source>
        <dbReference type="ARBA" id="ARBA00022801"/>
    </source>
</evidence>
<dbReference type="InterPro" id="IPR038536">
    <property type="entry name" value="Alkyl/aryl-sulf_dimr_sf"/>
</dbReference>
<evidence type="ECO:0000313" key="7">
    <source>
        <dbReference type="Proteomes" id="UP000681041"/>
    </source>
</evidence>
<dbReference type="RefSeq" id="WP_211533375.1">
    <property type="nucleotide sequence ID" value="NZ_CP058560.1"/>
</dbReference>
<dbReference type="SUPFAM" id="SSF56281">
    <property type="entry name" value="Metallo-hydrolase/oxidoreductase"/>
    <property type="match status" value="1"/>
</dbReference>
<accession>A0A8T8K5Q2</accession>
<evidence type="ECO:0000256" key="3">
    <source>
        <dbReference type="ARBA" id="ARBA00022833"/>
    </source>
</evidence>
<dbReference type="GO" id="GO:0018909">
    <property type="term" value="P:dodecyl sulfate metabolic process"/>
    <property type="evidence" value="ECO:0007669"/>
    <property type="project" value="InterPro"/>
</dbReference>
<reference evidence="6" key="1">
    <citation type="submission" date="2020-07" db="EMBL/GenBank/DDBJ databases">
        <title>Methanobacterium. sp. MethCan genome.</title>
        <authorList>
            <person name="Postec A."/>
            <person name="Quemeneur M."/>
        </authorList>
    </citation>
    <scope>NUCLEOTIDE SEQUENCE</scope>
    <source>
        <strain evidence="6">MethCAN</strain>
    </source>
</reference>
<dbReference type="Pfam" id="PF00753">
    <property type="entry name" value="Lactamase_B"/>
    <property type="match status" value="1"/>
</dbReference>
<keyword evidence="1" id="KW-0479">Metal-binding</keyword>
<dbReference type="SMART" id="SM00849">
    <property type="entry name" value="Lactamase_B"/>
    <property type="match status" value="1"/>
</dbReference>
<dbReference type="FunFam" id="3.60.15.30:FF:000001">
    <property type="entry name" value="Alkyl/aryl-sulfatase BDS1"/>
    <property type="match status" value="1"/>
</dbReference>
<dbReference type="SUPFAM" id="SSF55718">
    <property type="entry name" value="SCP-like"/>
    <property type="match status" value="1"/>
</dbReference>
<dbReference type="Gene3D" id="3.30.1050.10">
    <property type="entry name" value="SCP2 sterol-binding domain"/>
    <property type="match status" value="1"/>
</dbReference>